<protein>
    <recommendedName>
        <fullName evidence="3">Acetoacetate decarboxylase</fullName>
    </recommendedName>
</protein>
<reference evidence="1 2" key="1">
    <citation type="submission" date="2018-11" db="EMBL/GenBank/DDBJ databases">
        <title>Draft genome sequence of Gordonia sp. RS15-1S isolated from rice stems.</title>
        <authorList>
            <person name="Muangham S."/>
        </authorList>
    </citation>
    <scope>NUCLEOTIDE SEQUENCE [LARGE SCALE GENOMIC DNA]</scope>
    <source>
        <strain evidence="1 2">RS15-1S</strain>
    </source>
</reference>
<evidence type="ECO:0000313" key="2">
    <source>
        <dbReference type="Proteomes" id="UP000267536"/>
    </source>
</evidence>
<sequence length="235" mass="25275">MTTTRIPVTIDRAWHVGADGVSYPPAPWYLGGDALMSAFVVPRADLPAEAFDAIPSGARLLTVAGKTLVVAAVLQYTEGGVLPYEELLTTYPVVSARHGVRVSIPDIWVTSPNSRTGGRELWGIPKHLGEITCQRSGRRIATAMTVDGHDVATLDARLGPPLLPGTHQIPLPTAQVLDGRRSWSTNRIVARLRTARAQWSFAPDGPLGYLAGRRPWITLATTDAAIMFGTRVSHG</sequence>
<dbReference type="GO" id="GO:0016829">
    <property type="term" value="F:lyase activity"/>
    <property type="evidence" value="ECO:0007669"/>
    <property type="project" value="InterPro"/>
</dbReference>
<evidence type="ECO:0000313" key="1">
    <source>
        <dbReference type="EMBL" id="RPA66312.1"/>
    </source>
</evidence>
<gene>
    <name evidence="1" type="ORF">EF294_01745</name>
</gene>
<dbReference type="Gene3D" id="2.40.400.10">
    <property type="entry name" value="Acetoacetate decarboxylase-like"/>
    <property type="match status" value="1"/>
</dbReference>
<dbReference type="InterPro" id="IPR010451">
    <property type="entry name" value="Acetoacetate_decarboxylase"/>
</dbReference>
<organism evidence="1 2">
    <name type="scientific">Gordonia oryzae</name>
    <dbReference type="NCBI Taxonomy" id="2487349"/>
    <lineage>
        <taxon>Bacteria</taxon>
        <taxon>Bacillati</taxon>
        <taxon>Actinomycetota</taxon>
        <taxon>Actinomycetes</taxon>
        <taxon>Mycobacteriales</taxon>
        <taxon>Gordoniaceae</taxon>
        <taxon>Gordonia</taxon>
    </lineage>
</organism>
<dbReference type="Proteomes" id="UP000267536">
    <property type="component" value="Unassembled WGS sequence"/>
</dbReference>
<dbReference type="AlphaFoldDB" id="A0A3N4GU37"/>
<dbReference type="Pfam" id="PF06314">
    <property type="entry name" value="ADC"/>
    <property type="match status" value="1"/>
</dbReference>
<dbReference type="SUPFAM" id="SSF160104">
    <property type="entry name" value="Acetoacetate decarboxylase-like"/>
    <property type="match status" value="1"/>
</dbReference>
<proteinExistence type="predicted"/>
<dbReference type="EMBL" id="RKMH01000001">
    <property type="protein sequence ID" value="RPA66312.1"/>
    <property type="molecule type" value="Genomic_DNA"/>
</dbReference>
<dbReference type="RefSeq" id="WP_123925274.1">
    <property type="nucleotide sequence ID" value="NZ_JBPSDP010000002.1"/>
</dbReference>
<accession>A0A3N4GU37</accession>
<dbReference type="OrthoDB" id="1633687at2"/>
<evidence type="ECO:0008006" key="3">
    <source>
        <dbReference type="Google" id="ProtNLM"/>
    </source>
</evidence>
<comment type="caution">
    <text evidence="1">The sequence shown here is derived from an EMBL/GenBank/DDBJ whole genome shotgun (WGS) entry which is preliminary data.</text>
</comment>
<name>A0A3N4GU37_9ACTN</name>
<dbReference type="InterPro" id="IPR023375">
    <property type="entry name" value="ADC_dom_sf"/>
</dbReference>
<keyword evidence="2" id="KW-1185">Reference proteome</keyword>